<evidence type="ECO:0000313" key="2">
    <source>
        <dbReference type="EMBL" id="PYE21864.1"/>
    </source>
</evidence>
<gene>
    <name evidence="2" type="ORF">C7410_11254</name>
    <name evidence="1" type="ORF">FHX59_007313</name>
</gene>
<protein>
    <submittedName>
        <fullName evidence="2">Uncharacterized protein</fullName>
    </submittedName>
</protein>
<evidence type="ECO:0000313" key="1">
    <source>
        <dbReference type="EMBL" id="MBB2932824.1"/>
    </source>
</evidence>
<dbReference type="Proteomes" id="UP000533533">
    <property type="component" value="Unassembled WGS sequence"/>
</dbReference>
<dbReference type="EMBL" id="QJSQ01000012">
    <property type="protein sequence ID" value="PYE21864.1"/>
    <property type="molecule type" value="Genomic_DNA"/>
</dbReference>
<dbReference type="AlphaFoldDB" id="A0A2U1AH25"/>
<proteinExistence type="predicted"/>
<organism evidence="2 3">
    <name type="scientific">Paraburkholderia silvatlantica</name>
    <dbReference type="NCBI Taxonomy" id="321895"/>
    <lineage>
        <taxon>Bacteria</taxon>
        <taxon>Pseudomonadati</taxon>
        <taxon>Pseudomonadota</taxon>
        <taxon>Betaproteobacteria</taxon>
        <taxon>Burkholderiales</taxon>
        <taxon>Burkholderiaceae</taxon>
        <taxon>Paraburkholderia</taxon>
    </lineage>
</organism>
<evidence type="ECO:0000313" key="3">
    <source>
        <dbReference type="Proteomes" id="UP000247772"/>
    </source>
</evidence>
<evidence type="ECO:0000313" key="4">
    <source>
        <dbReference type="Proteomes" id="UP000533533"/>
    </source>
</evidence>
<accession>A0A2U1AH25</accession>
<keyword evidence="4" id="KW-1185">Reference proteome</keyword>
<dbReference type="EMBL" id="JACHVZ010000033">
    <property type="protein sequence ID" value="MBB2932824.1"/>
    <property type="molecule type" value="Genomic_DNA"/>
</dbReference>
<sequence>MPSHNDLPLLQEHYYREIPEQIAAPPDVLCPRFHILYLKHLPSHS</sequence>
<reference evidence="2 3" key="1">
    <citation type="submission" date="2018-06" db="EMBL/GenBank/DDBJ databases">
        <title>Genomic Encyclopedia of Type Strains, Phase IV (KMG-V): Genome sequencing to study the core and pangenomes of soil and plant-associated prokaryotes.</title>
        <authorList>
            <person name="Whitman W."/>
        </authorList>
    </citation>
    <scope>NUCLEOTIDE SEQUENCE [LARGE SCALE GENOMIC DNA]</scope>
    <source>
        <strain evidence="2 3">SRCL-318</strain>
        <strain evidence="1 4">SRMrh-85</strain>
    </source>
</reference>
<name>A0A2U1AH25_9BURK</name>
<comment type="caution">
    <text evidence="2">The sequence shown here is derived from an EMBL/GenBank/DDBJ whole genome shotgun (WGS) entry which is preliminary data.</text>
</comment>
<dbReference type="Proteomes" id="UP000247772">
    <property type="component" value="Unassembled WGS sequence"/>
</dbReference>